<organism evidence="1 2">
    <name type="scientific">Aspergillus sydowii CBS 593.65</name>
    <dbReference type="NCBI Taxonomy" id="1036612"/>
    <lineage>
        <taxon>Eukaryota</taxon>
        <taxon>Fungi</taxon>
        <taxon>Dikarya</taxon>
        <taxon>Ascomycota</taxon>
        <taxon>Pezizomycotina</taxon>
        <taxon>Eurotiomycetes</taxon>
        <taxon>Eurotiomycetidae</taxon>
        <taxon>Eurotiales</taxon>
        <taxon>Aspergillaceae</taxon>
        <taxon>Aspergillus</taxon>
        <taxon>Aspergillus subgen. Nidulantes</taxon>
    </lineage>
</organism>
<evidence type="ECO:0000313" key="2">
    <source>
        <dbReference type="Proteomes" id="UP000184356"/>
    </source>
</evidence>
<dbReference type="InterPro" id="IPR032675">
    <property type="entry name" value="LRR_dom_sf"/>
</dbReference>
<dbReference type="STRING" id="1036612.A0A1L9TGJ1"/>
<dbReference type="AlphaFoldDB" id="A0A1L9TGJ1"/>
<evidence type="ECO:0008006" key="3">
    <source>
        <dbReference type="Google" id="ProtNLM"/>
    </source>
</evidence>
<dbReference type="PANTHER" id="PTHR47186:SF3">
    <property type="entry name" value="OS09G0267800 PROTEIN"/>
    <property type="match status" value="1"/>
</dbReference>
<reference evidence="2" key="1">
    <citation type="journal article" date="2017" name="Genome Biol.">
        <title>Comparative genomics reveals high biological diversity and specific adaptations in the industrially and medically important fungal genus Aspergillus.</title>
        <authorList>
            <person name="de Vries R.P."/>
            <person name="Riley R."/>
            <person name="Wiebenga A."/>
            <person name="Aguilar-Osorio G."/>
            <person name="Amillis S."/>
            <person name="Uchima C.A."/>
            <person name="Anderluh G."/>
            <person name="Asadollahi M."/>
            <person name="Askin M."/>
            <person name="Barry K."/>
            <person name="Battaglia E."/>
            <person name="Bayram O."/>
            <person name="Benocci T."/>
            <person name="Braus-Stromeyer S.A."/>
            <person name="Caldana C."/>
            <person name="Canovas D."/>
            <person name="Cerqueira G.C."/>
            <person name="Chen F."/>
            <person name="Chen W."/>
            <person name="Choi C."/>
            <person name="Clum A."/>
            <person name="Dos Santos R.A."/>
            <person name="Damasio A.R."/>
            <person name="Diallinas G."/>
            <person name="Emri T."/>
            <person name="Fekete E."/>
            <person name="Flipphi M."/>
            <person name="Freyberg S."/>
            <person name="Gallo A."/>
            <person name="Gournas C."/>
            <person name="Habgood R."/>
            <person name="Hainaut M."/>
            <person name="Harispe M.L."/>
            <person name="Henrissat B."/>
            <person name="Hilden K.S."/>
            <person name="Hope R."/>
            <person name="Hossain A."/>
            <person name="Karabika E."/>
            <person name="Karaffa L."/>
            <person name="Karanyi Z."/>
            <person name="Krasevec N."/>
            <person name="Kuo A."/>
            <person name="Kusch H."/>
            <person name="LaButti K."/>
            <person name="Lagendijk E.L."/>
            <person name="Lapidus A."/>
            <person name="Levasseur A."/>
            <person name="Lindquist E."/>
            <person name="Lipzen A."/>
            <person name="Logrieco A.F."/>
            <person name="MacCabe A."/>
            <person name="Maekelae M.R."/>
            <person name="Malavazi I."/>
            <person name="Melin P."/>
            <person name="Meyer V."/>
            <person name="Mielnichuk N."/>
            <person name="Miskei M."/>
            <person name="Molnar A.P."/>
            <person name="Mule G."/>
            <person name="Ngan C.Y."/>
            <person name="Orejas M."/>
            <person name="Orosz E."/>
            <person name="Ouedraogo J.P."/>
            <person name="Overkamp K.M."/>
            <person name="Park H.-S."/>
            <person name="Perrone G."/>
            <person name="Piumi F."/>
            <person name="Punt P.J."/>
            <person name="Ram A.F."/>
            <person name="Ramon A."/>
            <person name="Rauscher S."/>
            <person name="Record E."/>
            <person name="Riano-Pachon D.M."/>
            <person name="Robert V."/>
            <person name="Roehrig J."/>
            <person name="Ruller R."/>
            <person name="Salamov A."/>
            <person name="Salih N.S."/>
            <person name="Samson R.A."/>
            <person name="Sandor E."/>
            <person name="Sanguinetti M."/>
            <person name="Schuetze T."/>
            <person name="Sepcic K."/>
            <person name="Shelest E."/>
            <person name="Sherlock G."/>
            <person name="Sophianopoulou V."/>
            <person name="Squina F.M."/>
            <person name="Sun H."/>
            <person name="Susca A."/>
            <person name="Todd R.B."/>
            <person name="Tsang A."/>
            <person name="Unkles S.E."/>
            <person name="van de Wiele N."/>
            <person name="van Rossen-Uffink D."/>
            <person name="Oliveira J.V."/>
            <person name="Vesth T.C."/>
            <person name="Visser J."/>
            <person name="Yu J.-H."/>
            <person name="Zhou M."/>
            <person name="Andersen M.R."/>
            <person name="Archer D.B."/>
            <person name="Baker S.E."/>
            <person name="Benoit I."/>
            <person name="Brakhage A.A."/>
            <person name="Braus G.H."/>
            <person name="Fischer R."/>
            <person name="Frisvad J.C."/>
            <person name="Goldman G.H."/>
            <person name="Houbraken J."/>
            <person name="Oakley B."/>
            <person name="Pocsi I."/>
            <person name="Scazzocchio C."/>
            <person name="Seiboth B."/>
            <person name="vanKuyk P.A."/>
            <person name="Wortman J."/>
            <person name="Dyer P.S."/>
            <person name="Grigoriev I.V."/>
        </authorList>
    </citation>
    <scope>NUCLEOTIDE SEQUENCE [LARGE SCALE GENOMIC DNA]</scope>
    <source>
        <strain evidence="2">CBS 593.65</strain>
    </source>
</reference>
<dbReference type="SUPFAM" id="SSF52047">
    <property type="entry name" value="RNI-like"/>
    <property type="match status" value="1"/>
</dbReference>
<dbReference type="Gene3D" id="3.80.10.10">
    <property type="entry name" value="Ribonuclease Inhibitor"/>
    <property type="match status" value="2"/>
</dbReference>
<name>A0A1L9TGJ1_9EURO</name>
<accession>A0A1L9TGJ1</accession>
<dbReference type="PANTHER" id="PTHR47186">
    <property type="entry name" value="LEUCINE-RICH REPEAT-CONTAINING PROTEIN 57"/>
    <property type="match status" value="1"/>
</dbReference>
<sequence>MAVTLPSEILFMVLDNLGDEKDHNSLYQCALASRHFTEHALAVLYRIYDASPLRGGGTEDEQLRTQARRPMFAPANFREDQNPTLRKWITLWRSIVLSTLDLTYLPYYSYIRYLDLDDLGNLLGSGSTVKDELYTPELLEFVSQEYVSEGNKRRRSPRTLPENEWIKVKLGSAIVKKNALIRGMSCDVQPTILNEWVEGSPQLQSLTVWSGSALSQRAGDKIRDHCPEFKQLRIYIWQNKPPGNAETEAEELFSALRPNTLEYFEVLSFSHLGPRSIKALGTQKNSLAELKLTSLTIDTIRELPSLTALPNLEVLSLTDSAPATWDESFYTNLGLVADWIRSCTKLKRLEVRKFMHDAELLSQVMMSDDIHLTSLSFAGFKLTRSGGFLPALGSHTSLQTLYLRGEGSEDPRDNNLLVDAVGVLGNLRELELKDVSDWFTMEQVEAVTSFLPHLERLWISGEAFNDSIWPAFACLTKLKSLAIYALSNFTANGVVDFISQLGPNNKGLSLSILNATSGVNFPDEALGMIREMLAANLDGTFDFGLAQEEFSDADSDSELSD</sequence>
<dbReference type="EMBL" id="KV878586">
    <property type="protein sequence ID" value="OJJ58550.1"/>
    <property type="molecule type" value="Genomic_DNA"/>
</dbReference>
<evidence type="ECO:0000313" key="1">
    <source>
        <dbReference type="EMBL" id="OJJ58550.1"/>
    </source>
</evidence>
<dbReference type="OrthoDB" id="10028886at2759"/>
<gene>
    <name evidence="1" type="ORF">ASPSYDRAFT_44922</name>
</gene>
<dbReference type="VEuPathDB" id="FungiDB:ASPSYDRAFT_44922"/>
<protein>
    <recommendedName>
        <fullName evidence="3">F-box domain-containing protein</fullName>
    </recommendedName>
</protein>
<dbReference type="Proteomes" id="UP000184356">
    <property type="component" value="Unassembled WGS sequence"/>
</dbReference>
<dbReference type="GeneID" id="63763006"/>
<dbReference type="RefSeq" id="XP_040702356.1">
    <property type="nucleotide sequence ID" value="XM_040846933.1"/>
</dbReference>
<proteinExistence type="predicted"/>
<keyword evidence="2" id="KW-1185">Reference proteome</keyword>